<proteinExistence type="predicted"/>
<dbReference type="GeneID" id="19211462"/>
<dbReference type="InterPro" id="IPR018020">
    <property type="entry name" value="OHCU_decarboxylase"/>
</dbReference>
<sequence length="202" mass="22038">MTTLSALPALSDKSDGTQNLSGVLSLLFEPSEILQDKLVPQLATAHQGSFESYSDLIDEAVNLMSQWDASERAAFIAGHPRIGETKNLSVLSNKEQGGSKSGVVASTPPEVLSRLQHLNACYEQRYPGLRYIIFVNGRSRAEVAEVMEDALGLDHSLSPDSPSLETISPIDRDSEEWRAELDRAIQDVGLIAKSRLRSLEGM</sequence>
<evidence type="ECO:0000313" key="4">
    <source>
        <dbReference type="Proteomes" id="UP000053558"/>
    </source>
</evidence>
<accession>A0A5M3MJW7</accession>
<dbReference type="AlphaFoldDB" id="A0A5M3MJW7"/>
<dbReference type="InterPro" id="IPR036778">
    <property type="entry name" value="OHCU_decarboxylase_sf"/>
</dbReference>
<dbReference type="KEGG" id="cput:CONPUDRAFT_91500"/>
<gene>
    <name evidence="3" type="ORF">CONPUDRAFT_91500</name>
</gene>
<evidence type="ECO:0000313" key="3">
    <source>
        <dbReference type="EMBL" id="EIW79230.1"/>
    </source>
</evidence>
<comment type="caution">
    <text evidence="3">The sequence shown here is derived from an EMBL/GenBank/DDBJ whole genome shotgun (WGS) entry which is preliminary data.</text>
</comment>
<dbReference type="EMBL" id="JH711581">
    <property type="protein sequence ID" value="EIW79230.1"/>
    <property type="molecule type" value="Genomic_DNA"/>
</dbReference>
<dbReference type="PANTHER" id="PTHR37987:SF1">
    <property type="entry name" value="OXO-4-HYDROXY-4-CARBOXY-5-UREIDOIMIDAZOLINE DECARBOXYLASE DOMAIN-CONTAINING PROTEIN"/>
    <property type="match status" value="1"/>
</dbReference>
<keyword evidence="1" id="KW-0659">Purine metabolism</keyword>
<reference evidence="4" key="1">
    <citation type="journal article" date="2012" name="Science">
        <title>The Paleozoic origin of enzymatic lignin decomposition reconstructed from 31 fungal genomes.</title>
        <authorList>
            <person name="Floudas D."/>
            <person name="Binder M."/>
            <person name="Riley R."/>
            <person name="Barry K."/>
            <person name="Blanchette R.A."/>
            <person name="Henrissat B."/>
            <person name="Martinez A.T."/>
            <person name="Otillar R."/>
            <person name="Spatafora J.W."/>
            <person name="Yadav J.S."/>
            <person name="Aerts A."/>
            <person name="Benoit I."/>
            <person name="Boyd A."/>
            <person name="Carlson A."/>
            <person name="Copeland A."/>
            <person name="Coutinho P.M."/>
            <person name="de Vries R.P."/>
            <person name="Ferreira P."/>
            <person name="Findley K."/>
            <person name="Foster B."/>
            <person name="Gaskell J."/>
            <person name="Glotzer D."/>
            <person name="Gorecki P."/>
            <person name="Heitman J."/>
            <person name="Hesse C."/>
            <person name="Hori C."/>
            <person name="Igarashi K."/>
            <person name="Jurgens J.A."/>
            <person name="Kallen N."/>
            <person name="Kersten P."/>
            <person name="Kohler A."/>
            <person name="Kuees U."/>
            <person name="Kumar T.K.A."/>
            <person name="Kuo A."/>
            <person name="LaButti K."/>
            <person name="Larrondo L.F."/>
            <person name="Lindquist E."/>
            <person name="Ling A."/>
            <person name="Lombard V."/>
            <person name="Lucas S."/>
            <person name="Lundell T."/>
            <person name="Martin R."/>
            <person name="McLaughlin D.J."/>
            <person name="Morgenstern I."/>
            <person name="Morin E."/>
            <person name="Murat C."/>
            <person name="Nagy L.G."/>
            <person name="Nolan M."/>
            <person name="Ohm R.A."/>
            <person name="Patyshakuliyeva A."/>
            <person name="Rokas A."/>
            <person name="Ruiz-Duenas F.J."/>
            <person name="Sabat G."/>
            <person name="Salamov A."/>
            <person name="Samejima M."/>
            <person name="Schmutz J."/>
            <person name="Slot J.C."/>
            <person name="St John F."/>
            <person name="Stenlid J."/>
            <person name="Sun H."/>
            <person name="Sun S."/>
            <person name="Syed K."/>
            <person name="Tsang A."/>
            <person name="Wiebenga A."/>
            <person name="Young D."/>
            <person name="Pisabarro A."/>
            <person name="Eastwood D.C."/>
            <person name="Martin F."/>
            <person name="Cullen D."/>
            <person name="Grigoriev I.V."/>
            <person name="Hibbett D.S."/>
        </authorList>
    </citation>
    <scope>NUCLEOTIDE SEQUENCE [LARGE SCALE GENOMIC DNA]</scope>
    <source>
        <strain evidence="4">RWD-64-598 SS2</strain>
    </source>
</reference>
<dbReference type="GO" id="GO:0006144">
    <property type="term" value="P:purine nucleobase metabolic process"/>
    <property type="evidence" value="ECO:0007669"/>
    <property type="project" value="UniProtKB-KW"/>
</dbReference>
<protein>
    <recommendedName>
        <fullName evidence="2">Oxo-4-hydroxy-4-carboxy-5-ureidoimidazoline decarboxylase domain-containing protein</fullName>
    </recommendedName>
</protein>
<evidence type="ECO:0000259" key="2">
    <source>
        <dbReference type="Pfam" id="PF09349"/>
    </source>
</evidence>
<dbReference type="OMA" id="AIQAMCD"/>
<dbReference type="Gene3D" id="1.10.3330.10">
    <property type="entry name" value="Oxo-4-hydroxy-4-carboxy-5-ureidoimidazoline decarboxylase"/>
    <property type="match status" value="1"/>
</dbReference>
<keyword evidence="4" id="KW-1185">Reference proteome</keyword>
<dbReference type="Pfam" id="PF09349">
    <property type="entry name" value="OHCU_decarbox"/>
    <property type="match status" value="1"/>
</dbReference>
<dbReference type="RefSeq" id="XP_007770909.1">
    <property type="nucleotide sequence ID" value="XM_007772719.1"/>
</dbReference>
<organism evidence="3 4">
    <name type="scientific">Coniophora puteana (strain RWD-64-598)</name>
    <name type="common">Brown rot fungus</name>
    <dbReference type="NCBI Taxonomy" id="741705"/>
    <lineage>
        <taxon>Eukaryota</taxon>
        <taxon>Fungi</taxon>
        <taxon>Dikarya</taxon>
        <taxon>Basidiomycota</taxon>
        <taxon>Agaricomycotina</taxon>
        <taxon>Agaricomycetes</taxon>
        <taxon>Agaricomycetidae</taxon>
        <taxon>Boletales</taxon>
        <taxon>Coniophorineae</taxon>
        <taxon>Coniophoraceae</taxon>
        <taxon>Coniophora</taxon>
    </lineage>
</organism>
<evidence type="ECO:0000256" key="1">
    <source>
        <dbReference type="ARBA" id="ARBA00022631"/>
    </source>
</evidence>
<dbReference type="SUPFAM" id="SSF158694">
    <property type="entry name" value="UraD-Like"/>
    <property type="match status" value="1"/>
</dbReference>
<feature type="domain" description="Oxo-4-hydroxy-4-carboxy-5-ureidoimidazoline decarboxylase" evidence="2">
    <location>
        <begin position="20"/>
        <end position="151"/>
    </location>
</feature>
<dbReference type="OrthoDB" id="5398391at2759"/>
<dbReference type="PANTHER" id="PTHR37987">
    <property type="entry name" value="CHROMOSOME 9, WHOLE GENOME SHOTGUN SEQUENCE"/>
    <property type="match status" value="1"/>
</dbReference>
<name>A0A5M3MJW7_CONPW</name>
<dbReference type="Proteomes" id="UP000053558">
    <property type="component" value="Unassembled WGS sequence"/>
</dbReference>